<evidence type="ECO:0000256" key="3">
    <source>
        <dbReference type="RuleBase" id="RU000363"/>
    </source>
</evidence>
<dbReference type="SMART" id="SM00822">
    <property type="entry name" value="PKS_KR"/>
    <property type="match status" value="1"/>
</dbReference>
<dbReference type="PRINTS" id="PR00080">
    <property type="entry name" value="SDRFAMILY"/>
</dbReference>
<reference evidence="5" key="1">
    <citation type="journal article" date="2020" name="Stud. Mycol.">
        <title>101 Dothideomycetes genomes: a test case for predicting lifestyles and emergence of pathogens.</title>
        <authorList>
            <person name="Haridas S."/>
            <person name="Albert R."/>
            <person name="Binder M."/>
            <person name="Bloem J."/>
            <person name="Labutti K."/>
            <person name="Salamov A."/>
            <person name="Andreopoulos B."/>
            <person name="Baker S."/>
            <person name="Barry K."/>
            <person name="Bills G."/>
            <person name="Bluhm B."/>
            <person name="Cannon C."/>
            <person name="Castanera R."/>
            <person name="Culley D."/>
            <person name="Daum C."/>
            <person name="Ezra D."/>
            <person name="Gonzalez J."/>
            <person name="Henrissat B."/>
            <person name="Kuo A."/>
            <person name="Liang C."/>
            <person name="Lipzen A."/>
            <person name="Lutzoni F."/>
            <person name="Magnuson J."/>
            <person name="Mondo S."/>
            <person name="Nolan M."/>
            <person name="Ohm R."/>
            <person name="Pangilinan J."/>
            <person name="Park H.-J."/>
            <person name="Ramirez L."/>
            <person name="Alfaro M."/>
            <person name="Sun H."/>
            <person name="Tritt A."/>
            <person name="Yoshinaga Y."/>
            <person name="Zwiers L.-H."/>
            <person name="Turgeon B."/>
            <person name="Goodwin S."/>
            <person name="Spatafora J."/>
            <person name="Crous P."/>
            <person name="Grigoriev I."/>
        </authorList>
    </citation>
    <scope>NUCLEOTIDE SEQUENCE</scope>
    <source>
        <strain evidence="5">CBS 122368</strain>
    </source>
</reference>
<comment type="similarity">
    <text evidence="1 3">Belongs to the short-chain dehydrogenases/reductases (SDR) family.</text>
</comment>
<dbReference type="Proteomes" id="UP000800094">
    <property type="component" value="Unassembled WGS sequence"/>
</dbReference>
<feature type="domain" description="Ketoreductase" evidence="4">
    <location>
        <begin position="33"/>
        <end position="216"/>
    </location>
</feature>
<proteinExistence type="inferred from homology"/>
<dbReference type="PRINTS" id="PR00081">
    <property type="entry name" value="GDHRDH"/>
</dbReference>
<dbReference type="AlphaFoldDB" id="A0A6A6J2Y8"/>
<sequence>MDPNEFGTSTVPLQHAPYGPITEENLKGANKGKVAVVTGAAQGIGAGIAESLAKSGANVAILDLSVEKQAKTKEACEAQGVKVGVYACDVTDQEKVVATIDKIEQELGPIDILVNNAGILDQRPLIMSTFDSFWKQIEVNFKGPLLTIHTMLPRFRDRGAGCIINIASRSATVDVPMTLGYVTSKAALTRATHTLQREMALDGLDPAICLYALHPGGVLTGMGGTGAGQDVLDKYGDVRDEKFFMDLFKDPPALCGQTCAWLASGQGKELRGLFIDCRQDVTRLLEKGRDALLKEKRNVLTVNFLDGYANEP</sequence>
<gene>
    <name evidence="5" type="ORF">BU26DRAFT_27923</name>
</gene>
<dbReference type="CDD" id="cd05233">
    <property type="entry name" value="SDR_c"/>
    <property type="match status" value="1"/>
</dbReference>
<protein>
    <submittedName>
        <fullName evidence="5">NAD(P)-binding protein</fullName>
    </submittedName>
</protein>
<evidence type="ECO:0000256" key="2">
    <source>
        <dbReference type="ARBA" id="ARBA00023002"/>
    </source>
</evidence>
<evidence type="ECO:0000259" key="4">
    <source>
        <dbReference type="SMART" id="SM00822"/>
    </source>
</evidence>
<dbReference type="SUPFAM" id="SSF51735">
    <property type="entry name" value="NAD(P)-binding Rossmann-fold domains"/>
    <property type="match status" value="1"/>
</dbReference>
<dbReference type="PANTHER" id="PTHR24322:SF736">
    <property type="entry name" value="RETINOL DEHYDROGENASE 10"/>
    <property type="match status" value="1"/>
</dbReference>
<dbReference type="InterPro" id="IPR057326">
    <property type="entry name" value="KR_dom"/>
</dbReference>
<dbReference type="PANTHER" id="PTHR24322">
    <property type="entry name" value="PKSB"/>
    <property type="match status" value="1"/>
</dbReference>
<name>A0A6A6J2Y8_9PLEO</name>
<keyword evidence="2" id="KW-0560">Oxidoreductase</keyword>
<dbReference type="GeneID" id="54574820"/>
<accession>A0A6A6J2Y8</accession>
<dbReference type="EMBL" id="ML987189">
    <property type="protein sequence ID" value="KAF2256707.1"/>
    <property type="molecule type" value="Genomic_DNA"/>
</dbReference>
<dbReference type="RefSeq" id="XP_033691711.1">
    <property type="nucleotide sequence ID" value="XM_033821490.1"/>
</dbReference>
<keyword evidence="6" id="KW-1185">Reference proteome</keyword>
<dbReference type="GO" id="GO:0016616">
    <property type="term" value="F:oxidoreductase activity, acting on the CH-OH group of donors, NAD or NADP as acceptor"/>
    <property type="evidence" value="ECO:0007669"/>
    <property type="project" value="TreeGrafter"/>
</dbReference>
<dbReference type="OrthoDB" id="1933717at2759"/>
<dbReference type="Gene3D" id="3.40.50.720">
    <property type="entry name" value="NAD(P)-binding Rossmann-like Domain"/>
    <property type="match status" value="1"/>
</dbReference>
<dbReference type="Pfam" id="PF00106">
    <property type="entry name" value="adh_short"/>
    <property type="match status" value="1"/>
</dbReference>
<dbReference type="InterPro" id="IPR036291">
    <property type="entry name" value="NAD(P)-bd_dom_sf"/>
</dbReference>
<evidence type="ECO:0000313" key="5">
    <source>
        <dbReference type="EMBL" id="KAF2256707.1"/>
    </source>
</evidence>
<evidence type="ECO:0000313" key="6">
    <source>
        <dbReference type="Proteomes" id="UP000800094"/>
    </source>
</evidence>
<evidence type="ECO:0000256" key="1">
    <source>
        <dbReference type="ARBA" id="ARBA00006484"/>
    </source>
</evidence>
<organism evidence="5 6">
    <name type="scientific">Trematosphaeria pertusa</name>
    <dbReference type="NCBI Taxonomy" id="390896"/>
    <lineage>
        <taxon>Eukaryota</taxon>
        <taxon>Fungi</taxon>
        <taxon>Dikarya</taxon>
        <taxon>Ascomycota</taxon>
        <taxon>Pezizomycotina</taxon>
        <taxon>Dothideomycetes</taxon>
        <taxon>Pleosporomycetidae</taxon>
        <taxon>Pleosporales</taxon>
        <taxon>Massarineae</taxon>
        <taxon>Trematosphaeriaceae</taxon>
        <taxon>Trematosphaeria</taxon>
    </lineage>
</organism>
<dbReference type="InterPro" id="IPR002347">
    <property type="entry name" value="SDR_fam"/>
</dbReference>